<feature type="binding site" evidence="8">
    <location>
        <position position="301"/>
    </location>
    <ligand>
        <name>FAD</name>
        <dbReference type="ChEBI" id="CHEBI:57692"/>
    </ligand>
</feature>
<feature type="domain" description="FAD/NAD(P)-binding" evidence="12">
    <location>
        <begin position="5"/>
        <end position="316"/>
    </location>
</feature>
<dbReference type="GO" id="GO:0034599">
    <property type="term" value="P:cellular response to oxidative stress"/>
    <property type="evidence" value="ECO:0007669"/>
    <property type="project" value="TreeGrafter"/>
</dbReference>
<evidence type="ECO:0000256" key="8">
    <source>
        <dbReference type="PIRSR" id="PIRSR000350-3"/>
    </source>
</evidence>
<dbReference type="InterPro" id="IPR001100">
    <property type="entry name" value="Pyr_nuc-diS_OxRdtase"/>
</dbReference>
<dbReference type="Gene3D" id="3.30.390.30">
    <property type="match status" value="1"/>
</dbReference>
<evidence type="ECO:0000256" key="3">
    <source>
        <dbReference type="ARBA" id="ARBA00022827"/>
    </source>
</evidence>
<reference evidence="13" key="1">
    <citation type="submission" date="2024-05" db="EMBL/GenBank/DDBJ databases">
        <title>Genome sequencing of novel strain.</title>
        <authorList>
            <person name="Ganbat D."/>
            <person name="Ganbat S."/>
            <person name="Lee S.-J."/>
        </authorList>
    </citation>
    <scope>NUCLEOTIDE SEQUENCE</scope>
    <source>
        <strain evidence="13">SMD15-11</strain>
    </source>
</reference>
<feature type="active site" description="Proton acceptor" evidence="7">
    <location>
        <position position="434"/>
    </location>
</feature>
<dbReference type="AlphaFoldDB" id="A0AB39UXX7"/>
<keyword evidence="8" id="KW-0547">Nucleotide-binding</keyword>
<name>A0AB39UXX7_9GAMM</name>
<dbReference type="InterPro" id="IPR016156">
    <property type="entry name" value="FAD/NAD-linked_Rdtase_dimer_sf"/>
</dbReference>
<dbReference type="SUPFAM" id="SSF51905">
    <property type="entry name" value="FAD/NAD(P)-binding domain"/>
    <property type="match status" value="1"/>
</dbReference>
<dbReference type="GO" id="GO:0045454">
    <property type="term" value="P:cell redox homeostasis"/>
    <property type="evidence" value="ECO:0007669"/>
    <property type="project" value="InterPro"/>
</dbReference>
<dbReference type="GO" id="GO:0005829">
    <property type="term" value="C:cytosol"/>
    <property type="evidence" value="ECO:0007669"/>
    <property type="project" value="TreeGrafter"/>
</dbReference>
<feature type="binding site" evidence="8">
    <location>
        <position position="260"/>
    </location>
    <ligand>
        <name>NAD(+)</name>
        <dbReference type="ChEBI" id="CHEBI:57540"/>
    </ligand>
</feature>
<feature type="binding site" evidence="8">
    <location>
        <begin position="138"/>
        <end position="140"/>
    </location>
    <ligand>
        <name>FAD</name>
        <dbReference type="ChEBI" id="CHEBI:57692"/>
    </ligand>
</feature>
<evidence type="ECO:0000256" key="1">
    <source>
        <dbReference type="ARBA" id="ARBA00007532"/>
    </source>
</evidence>
<dbReference type="Pfam" id="PF07992">
    <property type="entry name" value="Pyr_redox_2"/>
    <property type="match status" value="1"/>
</dbReference>
<dbReference type="RefSeq" id="WP_369602046.1">
    <property type="nucleotide sequence ID" value="NZ_CP154858.1"/>
</dbReference>
<dbReference type="PRINTS" id="PR00411">
    <property type="entry name" value="PNDRDTASEI"/>
</dbReference>
<protein>
    <submittedName>
        <fullName evidence="13">Glutathione-disulfide reductase</fullName>
        <ecNumber evidence="13">1.8.1.7</ecNumber>
    </submittedName>
</protein>
<dbReference type="EMBL" id="CP154858">
    <property type="protein sequence ID" value="XDT73045.1"/>
    <property type="molecule type" value="Genomic_DNA"/>
</dbReference>
<dbReference type="InterPro" id="IPR046952">
    <property type="entry name" value="GSHR/TRXR-like"/>
</dbReference>
<evidence type="ECO:0000259" key="11">
    <source>
        <dbReference type="Pfam" id="PF02852"/>
    </source>
</evidence>
<evidence type="ECO:0000256" key="6">
    <source>
        <dbReference type="ARBA" id="ARBA00023284"/>
    </source>
</evidence>
<feature type="disulfide bond" description="Redox-active" evidence="9">
    <location>
        <begin position="42"/>
        <end position="47"/>
    </location>
</feature>
<dbReference type="InterPro" id="IPR004099">
    <property type="entry name" value="Pyr_nucl-diS_OxRdtase_dimer"/>
</dbReference>
<dbReference type="InterPro" id="IPR036188">
    <property type="entry name" value="FAD/NAD-bd_sf"/>
</dbReference>
<evidence type="ECO:0000259" key="12">
    <source>
        <dbReference type="Pfam" id="PF07992"/>
    </source>
</evidence>
<dbReference type="GO" id="GO:0004362">
    <property type="term" value="F:glutathione-disulfide reductase (NADPH) activity"/>
    <property type="evidence" value="ECO:0007669"/>
    <property type="project" value="UniProtKB-EC"/>
</dbReference>
<dbReference type="InterPro" id="IPR023753">
    <property type="entry name" value="FAD/NAD-binding_dom"/>
</dbReference>
<organism evidence="13">
    <name type="scientific">Thermohahella caldifontis</name>
    <dbReference type="NCBI Taxonomy" id="3142973"/>
    <lineage>
        <taxon>Bacteria</taxon>
        <taxon>Pseudomonadati</taxon>
        <taxon>Pseudomonadota</taxon>
        <taxon>Gammaproteobacteria</taxon>
        <taxon>Oceanospirillales</taxon>
        <taxon>Hahellaceae</taxon>
        <taxon>Thermohahella</taxon>
    </lineage>
</organism>
<dbReference type="GO" id="GO:0050660">
    <property type="term" value="F:flavin adenine dinucleotide binding"/>
    <property type="evidence" value="ECO:0007669"/>
    <property type="project" value="InterPro"/>
</dbReference>
<keyword evidence="2 10" id="KW-0285">Flavoprotein</keyword>
<dbReference type="PROSITE" id="PS00076">
    <property type="entry name" value="PYRIDINE_REDOX_1"/>
    <property type="match status" value="1"/>
</dbReference>
<feature type="binding site" evidence="8">
    <location>
        <position position="51"/>
    </location>
    <ligand>
        <name>FAD</name>
        <dbReference type="ChEBI" id="CHEBI:57692"/>
    </ligand>
</feature>
<accession>A0AB39UXX7</accession>
<evidence type="ECO:0000256" key="2">
    <source>
        <dbReference type="ARBA" id="ARBA00022630"/>
    </source>
</evidence>
<dbReference type="NCBIfam" id="NF004776">
    <property type="entry name" value="PRK06116.1"/>
    <property type="match status" value="1"/>
</dbReference>
<evidence type="ECO:0000313" key="13">
    <source>
        <dbReference type="EMBL" id="XDT73045.1"/>
    </source>
</evidence>
<dbReference type="InterPro" id="IPR012999">
    <property type="entry name" value="Pyr_OxRdtase_I_AS"/>
</dbReference>
<proteinExistence type="inferred from homology"/>
<comment type="cofactor">
    <cofactor evidence="8">
        <name>FAD</name>
        <dbReference type="ChEBI" id="CHEBI:57692"/>
    </cofactor>
    <text evidence="8">Binds 1 FAD per subunit.</text>
</comment>
<dbReference type="Pfam" id="PF02852">
    <property type="entry name" value="Pyr_redox_dim"/>
    <property type="match status" value="1"/>
</dbReference>
<dbReference type="GO" id="GO:0006749">
    <property type="term" value="P:glutathione metabolic process"/>
    <property type="evidence" value="ECO:0007669"/>
    <property type="project" value="TreeGrafter"/>
</dbReference>
<evidence type="ECO:0000256" key="9">
    <source>
        <dbReference type="PIRSR" id="PIRSR000350-4"/>
    </source>
</evidence>
<sequence length="449" mass="48787">MSDSYDLIVLGGGSGGVRAARIAASLGARVAIVEGCFWGGTCVNVGCVPKKLYVYASHYHQSFEEAEGFGWKAGQISHDWAILQARQRAEIQRLNGIYSRLLDHSGVTRIEGYGRFLDAHTIEVNGERLTGRYILVATGSTPEYPDIPGKEWLQCSDRLFELKEKPGRAVVWGGGYIAVEFACILAGLGVETTLVYRGSQILRKFDPDVSAFVQSELPKKGIWLKLDTTLESLERVDDGVRAQLSNGESLIADEVFGATGRRPNTDQLNLEAAGVMTGPKGEVIVDENYQTSQAHIFAVGDVIDRVQLTPVALAEGMYVANRLFGGIPKPVRYDLIPTAVFSQPAIGTVGMTEPEAREAGHEVRIYMTDFKPLKHTLSDMDERTLVKLIVDAETDRVLGAHMVGDEAADVIQGIAIAMTAGATKSDFDSTIGIHPSSAEEFVTLRTPVR</sequence>
<feature type="binding site" evidence="8">
    <location>
        <position position="114"/>
    </location>
    <ligand>
        <name>FAD</name>
        <dbReference type="ChEBI" id="CHEBI:57692"/>
    </ligand>
</feature>
<evidence type="ECO:0000256" key="10">
    <source>
        <dbReference type="RuleBase" id="RU003691"/>
    </source>
</evidence>
<evidence type="ECO:0000256" key="5">
    <source>
        <dbReference type="ARBA" id="ARBA00023157"/>
    </source>
</evidence>
<evidence type="ECO:0000256" key="4">
    <source>
        <dbReference type="ARBA" id="ARBA00023002"/>
    </source>
</evidence>
<dbReference type="PRINTS" id="PR00368">
    <property type="entry name" value="FADPNR"/>
</dbReference>
<dbReference type="SUPFAM" id="SSF55424">
    <property type="entry name" value="FAD/NAD-linked reductases, dimerisation (C-terminal) domain"/>
    <property type="match status" value="1"/>
</dbReference>
<evidence type="ECO:0000256" key="7">
    <source>
        <dbReference type="PIRSR" id="PIRSR000350-2"/>
    </source>
</evidence>
<feature type="binding site" evidence="8">
    <location>
        <begin position="173"/>
        <end position="180"/>
    </location>
    <ligand>
        <name>NAD(+)</name>
        <dbReference type="ChEBI" id="CHEBI:57540"/>
    </ligand>
</feature>
<dbReference type="KEGG" id="tcd:AAIA72_03400"/>
<dbReference type="PIRSF" id="PIRSF000350">
    <property type="entry name" value="Mercury_reductase_MerA"/>
    <property type="match status" value="1"/>
</dbReference>
<keyword evidence="3 8" id="KW-0274">FAD</keyword>
<keyword evidence="5" id="KW-1015">Disulfide bond</keyword>
<gene>
    <name evidence="13" type="primary">gorA</name>
    <name evidence="13" type="ORF">AAIA72_03400</name>
</gene>
<dbReference type="EC" id="1.8.1.7" evidence="13"/>
<keyword evidence="4 10" id="KW-0560">Oxidoreductase</keyword>
<dbReference type="PANTHER" id="PTHR42737:SF2">
    <property type="entry name" value="GLUTATHIONE REDUCTASE"/>
    <property type="match status" value="1"/>
</dbReference>
<keyword evidence="8" id="KW-0520">NAD</keyword>
<feature type="domain" description="Pyridine nucleotide-disulphide oxidoreductase dimerisation" evidence="11">
    <location>
        <begin position="336"/>
        <end position="444"/>
    </location>
</feature>
<dbReference type="Gene3D" id="3.50.50.60">
    <property type="entry name" value="FAD/NAD(P)-binding domain"/>
    <property type="match status" value="2"/>
</dbReference>
<comment type="similarity">
    <text evidence="1 10">Belongs to the class-I pyridine nucleotide-disulfide oxidoreductase family.</text>
</comment>
<dbReference type="PANTHER" id="PTHR42737">
    <property type="entry name" value="GLUTATHIONE REDUCTASE"/>
    <property type="match status" value="1"/>
</dbReference>
<keyword evidence="6 10" id="KW-0676">Redox-active center</keyword>